<dbReference type="InterPro" id="IPR046114">
    <property type="entry name" value="DUF6051"/>
</dbReference>
<keyword evidence="2" id="KW-1185">Reference proteome</keyword>
<dbReference type="RefSeq" id="WP_158868198.1">
    <property type="nucleotide sequence ID" value="NZ_CP046401.1"/>
</dbReference>
<dbReference type="KEGG" id="mcos:GM418_16295"/>
<name>A0A6I6JQC2_9BACT</name>
<evidence type="ECO:0000313" key="2">
    <source>
        <dbReference type="Proteomes" id="UP000428260"/>
    </source>
</evidence>
<proteinExistence type="predicted"/>
<evidence type="ECO:0008006" key="3">
    <source>
        <dbReference type="Google" id="ProtNLM"/>
    </source>
</evidence>
<dbReference type="AlphaFoldDB" id="A0A6I6JQC2"/>
<sequence length="385" mass="44332">MNYTHLHQQLATLFSLNKRCIKVPHSDVCIRNLEFHSSFQTSLLKNGIFQNQFGIEDSKIEENWHFKYPVFTPSDKKNNRAIILLHGLNERDWSKYLSWATYLAEQTARTIILFPLAFHMNRGKREWSDPRAMNMLVNSRKNMHQNIIQASFANAALSDRLSEDPMRFYRGGLQSAHDLIQLLNQIKNGDYPLLEENTQINFFGYSIGAFLTQIMFMANPGNLLKKSKAVLFCGGTTFDNMSGTSKLIMDNLAYRDLNDFYLRNFERKSVTETKKNLSTPLHSVVKSFKAMIPIPSFSKLKEKGLSRLSKKITAIGLLKDQVIPAKHINNTLKSGHKKFHFQLHTFDFPYQYSHENPFPVYNSEKSALVDKSFEMVFANAAGLLK</sequence>
<gene>
    <name evidence="1" type="ORF">GM418_16295</name>
</gene>
<organism evidence="1 2">
    <name type="scientific">Maribellus comscasis</name>
    <dbReference type="NCBI Taxonomy" id="2681766"/>
    <lineage>
        <taxon>Bacteria</taxon>
        <taxon>Pseudomonadati</taxon>
        <taxon>Bacteroidota</taxon>
        <taxon>Bacteroidia</taxon>
        <taxon>Marinilabiliales</taxon>
        <taxon>Prolixibacteraceae</taxon>
        <taxon>Maribellus</taxon>
    </lineage>
</organism>
<dbReference type="SUPFAM" id="SSF53474">
    <property type="entry name" value="alpha/beta-Hydrolases"/>
    <property type="match status" value="1"/>
</dbReference>
<dbReference type="Proteomes" id="UP000428260">
    <property type="component" value="Chromosome"/>
</dbReference>
<reference evidence="1 2" key="1">
    <citation type="submission" date="2019-11" db="EMBL/GenBank/DDBJ databases">
        <authorList>
            <person name="Zheng R.K."/>
            <person name="Sun C.M."/>
        </authorList>
    </citation>
    <scope>NUCLEOTIDE SEQUENCE [LARGE SCALE GENOMIC DNA]</scope>
    <source>
        <strain evidence="1 2">WC007</strain>
    </source>
</reference>
<evidence type="ECO:0000313" key="1">
    <source>
        <dbReference type="EMBL" id="QGY45175.1"/>
    </source>
</evidence>
<dbReference type="Gene3D" id="3.40.50.1820">
    <property type="entry name" value="alpha/beta hydrolase"/>
    <property type="match status" value="1"/>
</dbReference>
<protein>
    <recommendedName>
        <fullName evidence="3">Alpha/beta hydrolase</fullName>
    </recommendedName>
</protein>
<accession>A0A6I6JQC2</accession>
<dbReference type="EMBL" id="CP046401">
    <property type="protein sequence ID" value="QGY45175.1"/>
    <property type="molecule type" value="Genomic_DNA"/>
</dbReference>
<dbReference type="InterPro" id="IPR029058">
    <property type="entry name" value="AB_hydrolase_fold"/>
</dbReference>
<dbReference type="Pfam" id="PF19519">
    <property type="entry name" value="DUF6051"/>
    <property type="match status" value="1"/>
</dbReference>